<comment type="caution">
    <text evidence="1">The sequence shown here is derived from an EMBL/GenBank/DDBJ whole genome shotgun (WGS) entry which is preliminary data.</text>
</comment>
<dbReference type="AlphaFoldDB" id="A0A8X6JVN5"/>
<proteinExistence type="predicted"/>
<dbReference type="Proteomes" id="UP000886998">
    <property type="component" value="Unassembled WGS sequence"/>
</dbReference>
<name>A0A8X6JVN5_9ARAC</name>
<accession>A0A8X6JVN5</accession>
<reference evidence="1" key="1">
    <citation type="submission" date="2020-08" db="EMBL/GenBank/DDBJ databases">
        <title>Multicomponent nature underlies the extraordinary mechanical properties of spider dragline silk.</title>
        <authorList>
            <person name="Kono N."/>
            <person name="Nakamura H."/>
            <person name="Mori M."/>
            <person name="Yoshida Y."/>
            <person name="Ohtoshi R."/>
            <person name="Malay A.D."/>
            <person name="Moran D.A.P."/>
            <person name="Tomita M."/>
            <person name="Numata K."/>
            <person name="Arakawa K."/>
        </authorList>
    </citation>
    <scope>NUCLEOTIDE SEQUENCE</scope>
</reference>
<keyword evidence="2" id="KW-1185">Reference proteome</keyword>
<dbReference type="EMBL" id="BMAV01025199">
    <property type="protein sequence ID" value="GFS39426.1"/>
    <property type="molecule type" value="Genomic_DNA"/>
</dbReference>
<organism evidence="1 2">
    <name type="scientific">Trichonephila inaurata madagascariensis</name>
    <dbReference type="NCBI Taxonomy" id="2747483"/>
    <lineage>
        <taxon>Eukaryota</taxon>
        <taxon>Metazoa</taxon>
        <taxon>Ecdysozoa</taxon>
        <taxon>Arthropoda</taxon>
        <taxon>Chelicerata</taxon>
        <taxon>Arachnida</taxon>
        <taxon>Araneae</taxon>
        <taxon>Araneomorphae</taxon>
        <taxon>Entelegynae</taxon>
        <taxon>Araneoidea</taxon>
        <taxon>Nephilidae</taxon>
        <taxon>Trichonephila</taxon>
        <taxon>Trichonephila inaurata</taxon>
    </lineage>
</organism>
<evidence type="ECO:0000313" key="2">
    <source>
        <dbReference type="Proteomes" id="UP000886998"/>
    </source>
</evidence>
<protein>
    <submittedName>
        <fullName evidence="1">Uncharacterized protein</fullName>
    </submittedName>
</protein>
<sequence>MHDVTVAEKVRSSTNLRIDGRTLFSPPTFVYWLYQQRAALPDFASTALFSKECIFAQNNAFNTHDKHMLEPL</sequence>
<evidence type="ECO:0000313" key="1">
    <source>
        <dbReference type="EMBL" id="GFS39426.1"/>
    </source>
</evidence>
<gene>
    <name evidence="1" type="ORF">TNIN_261261</name>
</gene>